<dbReference type="PANTHER" id="PTHR43772:SF2">
    <property type="entry name" value="PUTATIVE (AFU_ORTHOLOGUE AFUA_2G04480)-RELATED"/>
    <property type="match status" value="1"/>
</dbReference>
<keyword evidence="10" id="KW-1185">Reference proteome</keyword>
<reference evidence="9 10" key="1">
    <citation type="journal article" date="2018" name="Syst. Appl. Microbiol.">
        <title>Ereboglobus luteus gen. nov. sp. nov. from cockroach guts, and new insights into the oxygen relationship of the genera Opitutus and Didymococcus (Verrucomicrobia: Opitutaceae).</title>
        <authorList>
            <person name="Tegtmeier D."/>
            <person name="Belitz A."/>
            <person name="Radek R."/>
            <person name="Heimerl T."/>
            <person name="Brune A."/>
        </authorList>
    </citation>
    <scope>NUCLEOTIDE SEQUENCE [LARGE SCALE GENOMIC DNA]</scope>
    <source>
        <strain evidence="9 10">Ho45</strain>
    </source>
</reference>
<feature type="region of interest" description="Disordered" evidence="8">
    <location>
        <begin position="1"/>
        <end position="27"/>
    </location>
</feature>
<evidence type="ECO:0000256" key="8">
    <source>
        <dbReference type="SAM" id="MobiDB-lite"/>
    </source>
</evidence>
<dbReference type="Pfam" id="PF04616">
    <property type="entry name" value="Glyco_hydro_43"/>
    <property type="match status" value="1"/>
</dbReference>
<keyword evidence="2" id="KW-0858">Xylan degradation</keyword>
<proteinExistence type="inferred from homology"/>
<evidence type="ECO:0000256" key="3">
    <source>
        <dbReference type="ARBA" id="ARBA00022801"/>
    </source>
</evidence>
<dbReference type="InterPro" id="IPR006710">
    <property type="entry name" value="Glyco_hydro_43"/>
</dbReference>
<organism evidence="9 10">
    <name type="scientific">Ereboglobus luteus</name>
    <dbReference type="NCBI Taxonomy" id="1796921"/>
    <lineage>
        <taxon>Bacteria</taxon>
        <taxon>Pseudomonadati</taxon>
        <taxon>Verrucomicrobiota</taxon>
        <taxon>Opitutia</taxon>
        <taxon>Opitutales</taxon>
        <taxon>Opitutaceae</taxon>
        <taxon>Ereboglobus</taxon>
    </lineage>
</organism>
<dbReference type="AlphaFoldDB" id="A0A2U8E4D8"/>
<dbReference type="Proteomes" id="UP000244896">
    <property type="component" value="Chromosome"/>
</dbReference>
<dbReference type="Gene3D" id="2.115.10.20">
    <property type="entry name" value="Glycosyl hydrolase domain, family 43"/>
    <property type="match status" value="1"/>
</dbReference>
<comment type="similarity">
    <text evidence="1 7">Belongs to the glycosyl hydrolase 43 family.</text>
</comment>
<feature type="compositionally biased region" description="Low complexity" evidence="8">
    <location>
        <begin position="1"/>
        <end position="15"/>
    </location>
</feature>
<feature type="active site" description="Proton donor" evidence="6">
    <location>
        <position position="257"/>
    </location>
</feature>
<evidence type="ECO:0000256" key="2">
    <source>
        <dbReference type="ARBA" id="ARBA00022651"/>
    </source>
</evidence>
<evidence type="ECO:0000256" key="7">
    <source>
        <dbReference type="RuleBase" id="RU361187"/>
    </source>
</evidence>
<dbReference type="CDD" id="cd08991">
    <property type="entry name" value="GH43_HoAraf43-like"/>
    <property type="match status" value="1"/>
</dbReference>
<dbReference type="KEGG" id="elut:CKA38_10870"/>
<gene>
    <name evidence="9" type="ORF">CKA38_10870</name>
</gene>
<name>A0A2U8E4D8_9BACT</name>
<evidence type="ECO:0008006" key="11">
    <source>
        <dbReference type="Google" id="ProtNLM"/>
    </source>
</evidence>
<dbReference type="GO" id="GO:0045493">
    <property type="term" value="P:xylan catabolic process"/>
    <property type="evidence" value="ECO:0007669"/>
    <property type="project" value="UniProtKB-KW"/>
</dbReference>
<protein>
    <recommendedName>
        <fullName evidence="11">Beta-xylosidase</fullName>
    </recommendedName>
</protein>
<keyword evidence="4" id="KW-0119">Carbohydrate metabolism</keyword>
<keyword evidence="2" id="KW-0624">Polysaccharide degradation</keyword>
<evidence type="ECO:0000256" key="1">
    <source>
        <dbReference type="ARBA" id="ARBA00009865"/>
    </source>
</evidence>
<dbReference type="PANTHER" id="PTHR43772">
    <property type="entry name" value="ENDO-1,4-BETA-XYLANASE"/>
    <property type="match status" value="1"/>
</dbReference>
<keyword evidence="5 7" id="KW-0326">Glycosidase</keyword>
<evidence type="ECO:0000313" key="9">
    <source>
        <dbReference type="EMBL" id="AWI09686.1"/>
    </source>
</evidence>
<sequence length="378" mass="42357">MIAANIISSTTSASAPHGPMWSESRKSDRLPMTMDTVTDRLMRMRIISLTVLVFATLPLFAGAPRVYNNADGIVHKMADPYILQHDGRYYLYGTDDAPPAINKGFTVRVSTDLVNWSAPCGAGPEGRALDAPDVFGERAFWSAQVNERNGVFYMFYTAEEHIAVATSSSPLGPFVQKVKTTMRPQKTIGGMPFIDTDGRAYLFYTAFDNKANEVFVEEMTDDWMSAKPETRRRCIWWTQPWENSDPRPKYKRWPVNEGASILKHKGIYYMFYTANHFMSPKYAVGYATAATPLGPWIKSKDNPVLSQTPIVRGVGSVSFVTAPNGDRYIVYHAHKTPDTVLPRKMCMDRIEFVPNQVAGQPDIPKIHGPTDTPVSVPW</sequence>
<evidence type="ECO:0000256" key="5">
    <source>
        <dbReference type="ARBA" id="ARBA00023295"/>
    </source>
</evidence>
<feature type="active site" description="Proton acceptor" evidence="6">
    <location>
        <position position="79"/>
    </location>
</feature>
<dbReference type="InterPro" id="IPR023296">
    <property type="entry name" value="Glyco_hydro_beta-prop_sf"/>
</dbReference>
<evidence type="ECO:0000313" key="10">
    <source>
        <dbReference type="Proteomes" id="UP000244896"/>
    </source>
</evidence>
<dbReference type="OrthoDB" id="9801455at2"/>
<keyword evidence="3 7" id="KW-0378">Hydrolase</keyword>
<dbReference type="GO" id="GO:0004553">
    <property type="term" value="F:hydrolase activity, hydrolyzing O-glycosyl compounds"/>
    <property type="evidence" value="ECO:0007669"/>
    <property type="project" value="InterPro"/>
</dbReference>
<dbReference type="InterPro" id="IPR052176">
    <property type="entry name" value="Glycosyl_Hydrlase_43_Enz"/>
</dbReference>
<dbReference type="SUPFAM" id="SSF75005">
    <property type="entry name" value="Arabinanase/levansucrase/invertase"/>
    <property type="match status" value="1"/>
</dbReference>
<dbReference type="EMBL" id="CP023004">
    <property type="protein sequence ID" value="AWI09686.1"/>
    <property type="molecule type" value="Genomic_DNA"/>
</dbReference>
<evidence type="ECO:0000256" key="6">
    <source>
        <dbReference type="PIRSR" id="PIRSR606710-1"/>
    </source>
</evidence>
<accession>A0A2U8E4D8</accession>
<evidence type="ECO:0000256" key="4">
    <source>
        <dbReference type="ARBA" id="ARBA00023277"/>
    </source>
</evidence>